<dbReference type="OrthoDB" id="5396786at2759"/>
<sequence>MGHTSDSDGDSDSATITALDYHEPPTLLDAGEIIDSLDSVATEAIETEDYLFFATFVEIQLYDSSRFDDTMRNEIMIKLAEVLHKPEHRILASKIGWDLPPLLIKYIESSYQFKSSLLNAPCVAAITSMMNLIAHENDPKVMFVLGLEMVSQLDFYSSDDGNYTIKVSERFFDLKFHLILELVRSSVSNIPSDHPSKLLRKMCEVILEFLARVTPKLTYFSTSILMRRFYTLIRDYLPGPVLSSQMHFPSDELSLIRSLLRNFLSHVVAAALHNISIKWSVRLFIEIRNDALKLPFEQRAHHADVAFAGSQIVDIITRYAQLMLSMDMEPENIIEYFKILSLDEFVKEYNTKGFDLSHPSLDGLLILVTQYTFDEHPQHLYVAFEENVIDFTSKFIMSRGTLPLIVRDAMGFWGWWCLMRTPNMSTLPALTDSVSLEINKIPLPIFKQYLNILMMLANQSALGEDVYSSSTGHQTRQNTPLESKVKYQQVMISLIGRLLTLRDPDDSWEWLANEAIRRYPTTKGRVAAVNFLAILLRCNSCQKTEVKYTTEELTSSMREVTLEDKKVGGNVNSRTPGHIPLTPERATIIYELFVRDINRAFDNTESTSPETKPKLIIEENMQILLAWLKLAHTLLDAKEPLLNYNGIVSVFKARSLFEHEYCAGDVTLYRGMRVMVDVLEKKAAKL</sequence>
<dbReference type="EMBL" id="KV454410">
    <property type="protein sequence ID" value="ODQ65112.1"/>
    <property type="molecule type" value="Genomic_DNA"/>
</dbReference>
<keyword evidence="2" id="KW-1185">Reference proteome</keyword>
<dbReference type="Pfam" id="PF08568">
    <property type="entry name" value="Kinetochor_Ybp2"/>
    <property type="match status" value="1"/>
</dbReference>
<evidence type="ECO:0000313" key="2">
    <source>
        <dbReference type="Proteomes" id="UP000095009"/>
    </source>
</evidence>
<accession>A0A1E3PJK2</accession>
<dbReference type="InterPro" id="IPR013877">
    <property type="entry name" value="YAP-bd/ALF4/Glomulin"/>
</dbReference>
<dbReference type="STRING" id="857566.A0A1E3PJK2"/>
<dbReference type="PANTHER" id="PTHR28020">
    <property type="entry name" value="YAP1-BINDING PROTEIN 1-RELATED"/>
    <property type="match status" value="1"/>
</dbReference>
<dbReference type="GO" id="GO:0005737">
    <property type="term" value="C:cytoplasm"/>
    <property type="evidence" value="ECO:0007669"/>
    <property type="project" value="TreeGrafter"/>
</dbReference>
<organism evidence="1 2">
    <name type="scientific">Nadsonia fulvescens var. elongata DSM 6958</name>
    <dbReference type="NCBI Taxonomy" id="857566"/>
    <lineage>
        <taxon>Eukaryota</taxon>
        <taxon>Fungi</taxon>
        <taxon>Dikarya</taxon>
        <taxon>Ascomycota</taxon>
        <taxon>Saccharomycotina</taxon>
        <taxon>Dipodascomycetes</taxon>
        <taxon>Dipodascales</taxon>
        <taxon>Dipodascales incertae sedis</taxon>
        <taxon>Nadsonia</taxon>
    </lineage>
</organism>
<dbReference type="GO" id="GO:0034599">
    <property type="term" value="P:cellular response to oxidative stress"/>
    <property type="evidence" value="ECO:0007669"/>
    <property type="project" value="InterPro"/>
</dbReference>
<reference evidence="1 2" key="1">
    <citation type="journal article" date="2016" name="Proc. Natl. Acad. Sci. U.S.A.">
        <title>Comparative genomics of biotechnologically important yeasts.</title>
        <authorList>
            <person name="Riley R."/>
            <person name="Haridas S."/>
            <person name="Wolfe K.H."/>
            <person name="Lopes M.R."/>
            <person name="Hittinger C.T."/>
            <person name="Goeker M."/>
            <person name="Salamov A.A."/>
            <person name="Wisecaver J.H."/>
            <person name="Long T.M."/>
            <person name="Calvey C.H."/>
            <person name="Aerts A.L."/>
            <person name="Barry K.W."/>
            <person name="Choi C."/>
            <person name="Clum A."/>
            <person name="Coughlan A.Y."/>
            <person name="Deshpande S."/>
            <person name="Douglass A.P."/>
            <person name="Hanson S.J."/>
            <person name="Klenk H.-P."/>
            <person name="LaButti K.M."/>
            <person name="Lapidus A."/>
            <person name="Lindquist E.A."/>
            <person name="Lipzen A.M."/>
            <person name="Meier-Kolthoff J.P."/>
            <person name="Ohm R.A."/>
            <person name="Otillar R.P."/>
            <person name="Pangilinan J.L."/>
            <person name="Peng Y."/>
            <person name="Rokas A."/>
            <person name="Rosa C.A."/>
            <person name="Scheuner C."/>
            <person name="Sibirny A.A."/>
            <person name="Slot J.C."/>
            <person name="Stielow J.B."/>
            <person name="Sun H."/>
            <person name="Kurtzman C.P."/>
            <person name="Blackwell M."/>
            <person name="Grigoriev I.V."/>
            <person name="Jeffries T.W."/>
        </authorList>
    </citation>
    <scope>NUCLEOTIDE SEQUENCE [LARGE SCALE GENOMIC DNA]</scope>
    <source>
        <strain evidence="1 2">DSM 6958</strain>
    </source>
</reference>
<dbReference type="PANTHER" id="PTHR28020:SF1">
    <property type="entry name" value="YAP1-BINDING PROTEIN 1-RELATED"/>
    <property type="match status" value="1"/>
</dbReference>
<dbReference type="Proteomes" id="UP000095009">
    <property type="component" value="Unassembled WGS sequence"/>
</dbReference>
<protein>
    <submittedName>
        <fullName evidence="1">DUF1760-domain-containing protein</fullName>
    </submittedName>
</protein>
<dbReference type="InterPro" id="IPR040347">
    <property type="entry name" value="YBP1/2"/>
</dbReference>
<name>A0A1E3PJK2_9ASCO</name>
<evidence type="ECO:0000313" key="1">
    <source>
        <dbReference type="EMBL" id="ODQ65112.1"/>
    </source>
</evidence>
<proteinExistence type="predicted"/>
<gene>
    <name evidence="1" type="ORF">NADFUDRAFT_46868</name>
</gene>
<dbReference type="AlphaFoldDB" id="A0A1E3PJK2"/>